<keyword evidence="4" id="KW-0540">Nuclease</keyword>
<keyword evidence="10" id="KW-1185">Reference proteome</keyword>
<dbReference type="SUPFAM" id="SSF53098">
    <property type="entry name" value="Ribonuclease H-like"/>
    <property type="match status" value="2"/>
</dbReference>
<comment type="caution">
    <text evidence="9">The sequence shown here is derived from an EMBL/GenBank/DDBJ whole genome shotgun (WGS) entry which is preliminary data.</text>
</comment>
<name>A0A397J860_9GLOM</name>
<dbReference type="InterPro" id="IPR050092">
    <property type="entry name" value="RNase_H"/>
</dbReference>
<feature type="domain" description="RNase H type-1" evidence="8">
    <location>
        <begin position="991"/>
        <end position="1136"/>
    </location>
</feature>
<dbReference type="Proteomes" id="UP000266861">
    <property type="component" value="Unassembled WGS sequence"/>
</dbReference>
<evidence type="ECO:0000256" key="7">
    <source>
        <dbReference type="ARBA" id="ARBA00022801"/>
    </source>
</evidence>
<dbReference type="Gene3D" id="3.30.420.10">
    <property type="entry name" value="Ribonuclease H-like superfamily/Ribonuclease H"/>
    <property type="match status" value="2"/>
</dbReference>
<dbReference type="GO" id="GO:0046872">
    <property type="term" value="F:metal ion binding"/>
    <property type="evidence" value="ECO:0007669"/>
    <property type="project" value="UniProtKB-KW"/>
</dbReference>
<dbReference type="GO" id="GO:0043137">
    <property type="term" value="P:DNA replication, removal of RNA primer"/>
    <property type="evidence" value="ECO:0007669"/>
    <property type="project" value="TreeGrafter"/>
</dbReference>
<evidence type="ECO:0000256" key="2">
    <source>
        <dbReference type="ARBA" id="ARBA00005300"/>
    </source>
</evidence>
<keyword evidence="6" id="KW-0255">Endonuclease</keyword>
<sequence>MTLSEKECLKITTKFISMIKNKALLPITAPNALIHAKEVYDVCHLWDRQLQMQSNNLFNRLNDKGMLGCSTRVRLQHLQNSFWSGQSITESLFTMKTKRGRSLLNDILVICKTHDLTFKLSKNLNDNLLIKGQSNSINWVAIQNDEGTYPLIGKKRKMLNKDEFTIQHHTKEVSSQSSGNSVLEKCTDCAQGDRSLVANLKNQDVCLIKTSMAKSVSINVVRSVVSLRSTPDRSNRFRLRSSQNAIRDGISKIIEDSLPVDSIRSIDPPTVYISNNARDRTTMFAKFQNFWTQENIQTRLDDIRLKLSSSMSIRIYTDGSLIKKDTNNSHITTMGCGWCAFDENDTEFNFSGKVENFASSTRAELMAILTAVYATPKHSRLCIFTDSQAAIDAIANAATNPRKAHRKLKNWTIVKAIEEIANVQNLTLRLEKVKAHSGVIHNETADKLAREGCLKPVCSPDLQSLTSVNARLLNRNVSTISAFKSKQIQWESSWRTTMLSYIDRNVTDNKETRQRAFNVKLFNNELPTLEKLKDRFPKIYENDSCIRCNLEKEDQVHVLTCPKNLIDIHSCRNKLINLLVNKTTTVACGDTCKNMCKTLEALKELHIPRDVNTRDADHLSFIDIMLGLIPITVYDIVLQKVVTHELADQIMDDVFVQFKLFLHTHIWKDRCTAVKKWETENGISNNKWKKKIRNETLDTIVTSQTNNTDNNSVLNNRGNITIEEILDDESQYRLIRKSLRNRQLMFLEQLVSHDGKILLHWQEITNNDRRGPKPGWFKTLENKLLTDVKTRVLSAEMQATLGERYNICNWNIGKQSNSINWVAIQNDEGTYPLIGKKRKMLNKDEFTIQHHTKEVSSQSSGNSVLEKCTDCAQGDRSLVANLKNQDVCLIKTSMAKSVSINVVRSVVSLRSTPDRSNRFRLRSSQNAIRDGISKIIEDSLPVDSIRSIDPPTVYISNNARDRTTMFAKFQNFWTQENIQTRLDDIRLKLSSSMSIRIYTDGSLIKKDTNNSHITTMGCGWCAFDENDTEFNFSGKVENFASSTRAELMAILTAVYATPKHSRLCIFTDSQAAIDAIANAATNPRKAHRKLKNWTIVKAIEEIANVQNLTLRLEKVKAHSGVIHNETADKLAREGCLKPVCSPDLQSLTSVNARLLNRNVSTISAFKSKQIQWESSWRTTMLSYIDRNVTDNKETRQRAFNVKLFNNELPTLEKLKDRFPKIYENDSCIRCNLEKEDQVHVLTCPKNLIDIHSCRNKLINLLVNKTTTVACGDTCKNMCKTLEALKELHIPRDVNTRDADHLSFIDIMLGLIPITVYDIVLQKVVTHELADQIMDDVFVQFKLFLHTHIWKDRCTAVKKWETENGISNNKWKKKIRNETLDTIVTSQTNNTDNNSVLNNNLYIIMLSKIAVIGLGCIK</sequence>
<evidence type="ECO:0000259" key="8">
    <source>
        <dbReference type="PROSITE" id="PS50879"/>
    </source>
</evidence>
<keyword evidence="7" id="KW-0378">Hydrolase</keyword>
<dbReference type="GO" id="GO:0003676">
    <property type="term" value="F:nucleic acid binding"/>
    <property type="evidence" value="ECO:0007669"/>
    <property type="project" value="InterPro"/>
</dbReference>
<accession>A0A397J860</accession>
<evidence type="ECO:0000256" key="3">
    <source>
        <dbReference type="ARBA" id="ARBA00012180"/>
    </source>
</evidence>
<dbReference type="PANTHER" id="PTHR10642:SF26">
    <property type="entry name" value="RIBONUCLEASE H1"/>
    <property type="match status" value="1"/>
</dbReference>
<evidence type="ECO:0000256" key="1">
    <source>
        <dbReference type="ARBA" id="ARBA00000077"/>
    </source>
</evidence>
<dbReference type="Pfam" id="PF00075">
    <property type="entry name" value="RNase_H"/>
    <property type="match status" value="2"/>
</dbReference>
<evidence type="ECO:0000256" key="4">
    <source>
        <dbReference type="ARBA" id="ARBA00022722"/>
    </source>
</evidence>
<feature type="domain" description="RNase H type-1" evidence="8">
    <location>
        <begin position="309"/>
        <end position="454"/>
    </location>
</feature>
<dbReference type="OrthoDB" id="407198at2759"/>
<keyword evidence="5" id="KW-0479">Metal-binding</keyword>
<dbReference type="InterPro" id="IPR036397">
    <property type="entry name" value="RNaseH_sf"/>
</dbReference>
<comment type="catalytic activity">
    <reaction evidence="1">
        <text>Endonucleolytic cleavage to 5'-phosphomonoester.</text>
        <dbReference type="EC" id="3.1.26.4"/>
    </reaction>
</comment>
<dbReference type="InterPro" id="IPR012337">
    <property type="entry name" value="RNaseH-like_sf"/>
</dbReference>
<dbReference type="EMBL" id="PQFF01000115">
    <property type="protein sequence ID" value="RHZ81193.1"/>
    <property type="molecule type" value="Genomic_DNA"/>
</dbReference>
<protein>
    <recommendedName>
        <fullName evidence="3">ribonuclease H</fullName>
        <ecNumber evidence="3">3.1.26.4</ecNumber>
    </recommendedName>
</protein>
<comment type="similarity">
    <text evidence="2">Belongs to the RNase H family.</text>
</comment>
<proteinExistence type="inferred from homology"/>
<dbReference type="InterPro" id="IPR002156">
    <property type="entry name" value="RNaseH_domain"/>
</dbReference>
<organism evidence="9 10">
    <name type="scientific">Diversispora epigaea</name>
    <dbReference type="NCBI Taxonomy" id="1348612"/>
    <lineage>
        <taxon>Eukaryota</taxon>
        <taxon>Fungi</taxon>
        <taxon>Fungi incertae sedis</taxon>
        <taxon>Mucoromycota</taxon>
        <taxon>Glomeromycotina</taxon>
        <taxon>Glomeromycetes</taxon>
        <taxon>Diversisporales</taxon>
        <taxon>Diversisporaceae</taxon>
        <taxon>Diversispora</taxon>
    </lineage>
</organism>
<evidence type="ECO:0000313" key="9">
    <source>
        <dbReference type="EMBL" id="RHZ81193.1"/>
    </source>
</evidence>
<evidence type="ECO:0000313" key="10">
    <source>
        <dbReference type="Proteomes" id="UP000266861"/>
    </source>
</evidence>
<dbReference type="PANTHER" id="PTHR10642">
    <property type="entry name" value="RIBONUCLEASE H1"/>
    <property type="match status" value="1"/>
</dbReference>
<evidence type="ECO:0000256" key="6">
    <source>
        <dbReference type="ARBA" id="ARBA00022759"/>
    </source>
</evidence>
<evidence type="ECO:0000256" key="5">
    <source>
        <dbReference type="ARBA" id="ARBA00022723"/>
    </source>
</evidence>
<dbReference type="PROSITE" id="PS50879">
    <property type="entry name" value="RNASE_H_1"/>
    <property type="match status" value="2"/>
</dbReference>
<dbReference type="GO" id="GO:0004523">
    <property type="term" value="F:RNA-DNA hybrid ribonuclease activity"/>
    <property type="evidence" value="ECO:0007669"/>
    <property type="project" value="UniProtKB-EC"/>
</dbReference>
<reference evidence="9 10" key="1">
    <citation type="submission" date="2018-08" db="EMBL/GenBank/DDBJ databases">
        <title>Genome and evolution of the arbuscular mycorrhizal fungus Diversispora epigaea (formerly Glomus versiforme) and its bacterial endosymbionts.</title>
        <authorList>
            <person name="Sun X."/>
            <person name="Fei Z."/>
            <person name="Harrison M."/>
        </authorList>
    </citation>
    <scope>NUCLEOTIDE SEQUENCE [LARGE SCALE GENOMIC DNA]</scope>
    <source>
        <strain evidence="9 10">IT104</strain>
    </source>
</reference>
<dbReference type="EC" id="3.1.26.4" evidence="3"/>
<gene>
    <name evidence="9" type="ORF">Glove_123g129</name>
</gene>